<dbReference type="InterPro" id="IPR012281">
    <property type="entry name" value="Phospholipid_synth_PlsX-like"/>
</dbReference>
<evidence type="ECO:0000256" key="5">
    <source>
        <dbReference type="ARBA" id="ARBA00023098"/>
    </source>
</evidence>
<evidence type="ECO:0000256" key="6">
    <source>
        <dbReference type="ARBA" id="ARBA00023209"/>
    </source>
</evidence>
<reference evidence="11" key="1">
    <citation type="journal article" date="2014" name="Int. J. Syst. Evol. Microbiol.">
        <title>Complete genome sequence of Corynebacterium casei LMG S-19264T (=DSM 44701T), isolated from a smear-ripened cheese.</title>
        <authorList>
            <consortium name="US DOE Joint Genome Institute (JGI-PGF)"/>
            <person name="Walter F."/>
            <person name="Albersmeier A."/>
            <person name="Kalinowski J."/>
            <person name="Ruckert C."/>
        </authorList>
    </citation>
    <scope>NUCLEOTIDE SEQUENCE</scope>
    <source>
        <strain evidence="11">CGMCC 1.12426</strain>
    </source>
</reference>
<comment type="subunit">
    <text evidence="9 10">Homodimer. Probably interacts with PlsY.</text>
</comment>
<evidence type="ECO:0000256" key="1">
    <source>
        <dbReference type="ARBA" id="ARBA00001232"/>
    </source>
</evidence>
<comment type="subcellular location">
    <subcellularLocation>
        <location evidence="10">Cytoplasm</location>
    </subcellularLocation>
    <text evidence="10">Associated with the membrane possibly through PlsY.</text>
</comment>
<comment type="function">
    <text evidence="10">Catalyzes the reversible formation of acyl-phosphate (acyl-PO(4)) from acyl-[acyl-carrier-protein] (acyl-ACP). This enzyme utilizes acyl-ACP as fatty acyl donor, but not acyl-CoA.</text>
</comment>
<organism evidence="11 12">
    <name type="scientific">Roseibium aquae</name>
    <dbReference type="NCBI Taxonomy" id="1323746"/>
    <lineage>
        <taxon>Bacteria</taxon>
        <taxon>Pseudomonadati</taxon>
        <taxon>Pseudomonadota</taxon>
        <taxon>Alphaproteobacteria</taxon>
        <taxon>Hyphomicrobiales</taxon>
        <taxon>Stappiaceae</taxon>
        <taxon>Roseibium</taxon>
    </lineage>
</organism>
<comment type="similarity">
    <text evidence="10">Belongs to the PlsX family.</text>
</comment>
<keyword evidence="4 10" id="KW-0808">Transferase</keyword>
<dbReference type="GO" id="GO:0005737">
    <property type="term" value="C:cytoplasm"/>
    <property type="evidence" value="ECO:0007669"/>
    <property type="project" value="UniProtKB-SubCell"/>
</dbReference>
<proteinExistence type="inferred from homology"/>
<dbReference type="NCBIfam" id="TIGR00182">
    <property type="entry name" value="plsX"/>
    <property type="match status" value="1"/>
</dbReference>
<evidence type="ECO:0000256" key="9">
    <source>
        <dbReference type="ARBA" id="ARBA00046608"/>
    </source>
</evidence>
<dbReference type="GO" id="GO:0043811">
    <property type="term" value="F:phosphate:acyl-[acyl carrier protein] acyltransferase activity"/>
    <property type="evidence" value="ECO:0007669"/>
    <property type="project" value="UniProtKB-UniRule"/>
</dbReference>
<dbReference type="HAMAP" id="MF_00019">
    <property type="entry name" value="PlsX"/>
    <property type="match status" value="1"/>
</dbReference>
<comment type="caution">
    <text evidence="11">The sequence shown here is derived from an EMBL/GenBank/DDBJ whole genome shotgun (WGS) entry which is preliminary data.</text>
</comment>
<evidence type="ECO:0000256" key="7">
    <source>
        <dbReference type="ARBA" id="ARBA00023264"/>
    </source>
</evidence>
<dbReference type="PIRSF" id="PIRSF002465">
    <property type="entry name" value="Phsphlp_syn_PlsX"/>
    <property type="match status" value="1"/>
</dbReference>
<dbReference type="PANTHER" id="PTHR30100">
    <property type="entry name" value="FATTY ACID/PHOSPHOLIPID SYNTHESIS PROTEIN PLSX"/>
    <property type="match status" value="1"/>
</dbReference>
<dbReference type="InterPro" id="IPR003664">
    <property type="entry name" value="FA_synthesis"/>
</dbReference>
<dbReference type="AlphaFoldDB" id="A0A916X388"/>
<accession>A0A916X388</accession>
<dbReference type="EMBL" id="BMFA01000009">
    <property type="protein sequence ID" value="GGB56658.1"/>
    <property type="molecule type" value="Genomic_DNA"/>
</dbReference>
<evidence type="ECO:0000313" key="12">
    <source>
        <dbReference type="Proteomes" id="UP000605148"/>
    </source>
</evidence>
<comment type="pathway">
    <text evidence="10">Lipid metabolism; phospholipid metabolism.</text>
</comment>
<dbReference type="PANTHER" id="PTHR30100:SF1">
    <property type="entry name" value="PHOSPHATE ACYLTRANSFERASE"/>
    <property type="match status" value="1"/>
</dbReference>
<evidence type="ECO:0000256" key="4">
    <source>
        <dbReference type="ARBA" id="ARBA00022679"/>
    </source>
</evidence>
<evidence type="ECO:0000256" key="8">
    <source>
        <dbReference type="ARBA" id="ARBA00024069"/>
    </source>
</evidence>
<evidence type="ECO:0000256" key="3">
    <source>
        <dbReference type="ARBA" id="ARBA00022516"/>
    </source>
</evidence>
<dbReference type="EC" id="2.3.1.274" evidence="8 10"/>
<dbReference type="SUPFAM" id="SSF53659">
    <property type="entry name" value="Isocitrate/Isopropylmalate dehydrogenase-like"/>
    <property type="match status" value="1"/>
</dbReference>
<keyword evidence="12" id="KW-1185">Reference proteome</keyword>
<keyword evidence="11" id="KW-0012">Acyltransferase</keyword>
<dbReference type="Gene3D" id="3.40.718.10">
    <property type="entry name" value="Isopropylmalate Dehydrogenase"/>
    <property type="match status" value="1"/>
</dbReference>
<dbReference type="GO" id="GO:0008654">
    <property type="term" value="P:phospholipid biosynthetic process"/>
    <property type="evidence" value="ECO:0007669"/>
    <property type="project" value="UniProtKB-KW"/>
</dbReference>
<keyword evidence="7 10" id="KW-1208">Phospholipid metabolism</keyword>
<evidence type="ECO:0000313" key="11">
    <source>
        <dbReference type="EMBL" id="GGB56658.1"/>
    </source>
</evidence>
<keyword evidence="6 10" id="KW-0594">Phospholipid biosynthesis</keyword>
<dbReference type="OrthoDB" id="9806408at2"/>
<comment type="catalytic activity">
    <reaction evidence="1 10">
        <text>a fatty acyl-[ACP] + phosphate = an acyl phosphate + holo-[ACP]</text>
        <dbReference type="Rhea" id="RHEA:42292"/>
        <dbReference type="Rhea" id="RHEA-COMP:9685"/>
        <dbReference type="Rhea" id="RHEA-COMP:14125"/>
        <dbReference type="ChEBI" id="CHEBI:43474"/>
        <dbReference type="ChEBI" id="CHEBI:59918"/>
        <dbReference type="ChEBI" id="CHEBI:64479"/>
        <dbReference type="ChEBI" id="CHEBI:138651"/>
        <dbReference type="EC" id="2.3.1.274"/>
    </reaction>
</comment>
<evidence type="ECO:0000256" key="10">
    <source>
        <dbReference type="HAMAP-Rule" id="MF_00019"/>
    </source>
</evidence>
<dbReference type="Pfam" id="PF02504">
    <property type="entry name" value="FA_synthesis"/>
    <property type="match status" value="1"/>
</dbReference>
<name>A0A916X388_9HYPH</name>
<dbReference type="RefSeq" id="WP_150497167.1">
    <property type="nucleotide sequence ID" value="NZ_BMFA01000009.1"/>
</dbReference>
<dbReference type="GO" id="GO:0006633">
    <property type="term" value="P:fatty acid biosynthetic process"/>
    <property type="evidence" value="ECO:0007669"/>
    <property type="project" value="UniProtKB-UniRule"/>
</dbReference>
<dbReference type="Proteomes" id="UP000605148">
    <property type="component" value="Unassembled WGS sequence"/>
</dbReference>
<gene>
    <name evidence="10 11" type="primary">plsX</name>
    <name evidence="11" type="ORF">GCM10011316_31000</name>
</gene>
<protein>
    <recommendedName>
        <fullName evidence="8 10">Phosphate acyltransferase</fullName>
        <ecNumber evidence="8 10">2.3.1.274</ecNumber>
    </recommendedName>
    <alternativeName>
        <fullName evidence="10">Acyl-ACP phosphotransacylase</fullName>
    </alternativeName>
    <alternativeName>
        <fullName evidence="10">Acyl-[acyl-carrier-protein]--phosphate acyltransferase</fullName>
    </alternativeName>
    <alternativeName>
        <fullName evidence="10">Phosphate-acyl-ACP acyltransferase</fullName>
    </alternativeName>
</protein>
<keyword evidence="5 10" id="KW-0443">Lipid metabolism</keyword>
<keyword evidence="3 10" id="KW-0444">Lipid biosynthesis</keyword>
<evidence type="ECO:0000256" key="2">
    <source>
        <dbReference type="ARBA" id="ARBA00022490"/>
    </source>
</evidence>
<keyword evidence="2 10" id="KW-0963">Cytoplasm</keyword>
<sequence>MAKTIPISLDAMGGDHGAEVVIPGAEIALVRHPDIRFQIFGNEKVVRPILDRYPRLKAASSLIHCDVAIAMDTKPSQALRQGRWRSSMWRSIEAVKTGEASVAVSAGNTGALMAMSKFCLRTMANIERPAIAAIWPTSRGESIVLDVGATIGADAQQLIDFAILGGAMARALFGIEKPTVGLLNIGVEEVKGLEEVRTAGRLLRETPLRSLSYSGFVEGDDLGKGTVDVVVTEGFAGNIALKTAEGTAKQIGGYLRSAMSRTLMSRIGYLFAKSAFDRLREKMDPRKVNGGVFLGLNGIVIKSHGGTDAEGFAAAIDLAYDMVRNELTHKIAQDLVHYHRGRYAAAAPVLEGDL</sequence>
<reference evidence="11" key="2">
    <citation type="submission" date="2020-09" db="EMBL/GenBank/DDBJ databases">
        <authorList>
            <person name="Sun Q."/>
            <person name="Zhou Y."/>
        </authorList>
    </citation>
    <scope>NUCLEOTIDE SEQUENCE</scope>
    <source>
        <strain evidence="11">CGMCC 1.12426</strain>
    </source>
</reference>